<dbReference type="InterPro" id="IPR029014">
    <property type="entry name" value="NiFe-Hase_large"/>
</dbReference>
<dbReference type="Proteomes" id="UP001317085">
    <property type="component" value="Unassembled WGS sequence"/>
</dbReference>
<accession>A0ABT0EMW7</accession>
<sequence>MSRLVVGPFNRVEGDLEVQLEVEEGCVRSARVNATMYRGFEQILLQHAPLDALTYAPRTGQP</sequence>
<comment type="caution">
    <text evidence="1">The sequence shown here is derived from an EMBL/GenBank/DDBJ whole genome shotgun (WGS) entry which is preliminary data.</text>
</comment>
<organism evidence="1 2">
    <name type="scientific">Pseudomonas emilianonis</name>
    <dbReference type="NCBI Taxonomy" id="2915812"/>
    <lineage>
        <taxon>Bacteria</taxon>
        <taxon>Pseudomonadati</taxon>
        <taxon>Pseudomonadota</taxon>
        <taxon>Gammaproteobacteria</taxon>
        <taxon>Pseudomonadales</taxon>
        <taxon>Pseudomonadaceae</taxon>
        <taxon>Pseudomonas</taxon>
    </lineage>
</organism>
<dbReference type="InterPro" id="IPR050867">
    <property type="entry name" value="NiFe/NiFeSe_hydrgnase_LSU"/>
</dbReference>
<evidence type="ECO:0000313" key="2">
    <source>
        <dbReference type="Proteomes" id="UP001317085"/>
    </source>
</evidence>
<protein>
    <submittedName>
        <fullName evidence="1">Uncharacterized protein</fullName>
    </submittedName>
</protein>
<keyword evidence="2" id="KW-1185">Reference proteome</keyword>
<name>A0ABT0EMW7_9PSED</name>
<reference evidence="1 2" key="1">
    <citation type="submission" date="2022-02" db="EMBL/GenBank/DDBJ databases">
        <title>Comparative genomics of the first Antarctic Pseudomonas spp. capable of biotransforming 2,4,6-Trinitrotoluene.</title>
        <authorList>
            <person name="Cabrera M.A."/>
            <person name="Marquez S.L."/>
            <person name="Perez-Donoso J.M."/>
        </authorList>
    </citation>
    <scope>NUCLEOTIDE SEQUENCE [LARGE SCALE GENOMIC DNA]</scope>
    <source>
        <strain evidence="1 2">TNT11</strain>
    </source>
</reference>
<dbReference type="Gene3D" id="1.10.645.10">
    <property type="entry name" value="Cytochrome-c3 Hydrogenase, chain B"/>
    <property type="match status" value="1"/>
</dbReference>
<evidence type="ECO:0000313" key="1">
    <source>
        <dbReference type="EMBL" id="MCK1787070.1"/>
    </source>
</evidence>
<dbReference type="PANTHER" id="PTHR42958">
    <property type="entry name" value="HYDROGENASE-2 LARGE CHAIN"/>
    <property type="match status" value="1"/>
</dbReference>
<dbReference type="EMBL" id="JAKNRV010000292">
    <property type="protein sequence ID" value="MCK1787070.1"/>
    <property type="molecule type" value="Genomic_DNA"/>
</dbReference>
<proteinExistence type="predicted"/>
<dbReference type="RefSeq" id="WP_247405787.1">
    <property type="nucleotide sequence ID" value="NZ_JAKNRV010000292.1"/>
</dbReference>
<dbReference type="SUPFAM" id="SSF56762">
    <property type="entry name" value="HydB/Nqo4-like"/>
    <property type="match status" value="1"/>
</dbReference>
<dbReference type="PANTHER" id="PTHR42958:SF4">
    <property type="entry name" value="HYDROGENASE EXPRESSION_FORMATION PROTEIN HUPK"/>
    <property type="match status" value="1"/>
</dbReference>
<gene>
    <name evidence="1" type="ORF">L9Z73_22795</name>
</gene>